<organism evidence="4 5">
    <name type="scientific">Glossina pallidipes</name>
    <name type="common">Tsetse fly</name>
    <dbReference type="NCBI Taxonomy" id="7398"/>
    <lineage>
        <taxon>Eukaryota</taxon>
        <taxon>Metazoa</taxon>
        <taxon>Ecdysozoa</taxon>
        <taxon>Arthropoda</taxon>
        <taxon>Hexapoda</taxon>
        <taxon>Insecta</taxon>
        <taxon>Pterygota</taxon>
        <taxon>Neoptera</taxon>
        <taxon>Endopterygota</taxon>
        <taxon>Diptera</taxon>
        <taxon>Brachycera</taxon>
        <taxon>Muscomorpha</taxon>
        <taxon>Hippoboscoidea</taxon>
        <taxon>Glossinidae</taxon>
        <taxon>Glossina</taxon>
    </lineage>
</organism>
<feature type="compositionally biased region" description="Low complexity" evidence="2">
    <location>
        <begin position="12"/>
        <end position="25"/>
    </location>
</feature>
<feature type="domain" description="CCDC113/CCDC96 coiled-coil" evidence="3">
    <location>
        <begin position="376"/>
        <end position="541"/>
    </location>
</feature>
<feature type="compositionally biased region" description="Acidic residues" evidence="2">
    <location>
        <begin position="42"/>
        <end position="55"/>
    </location>
</feature>
<dbReference type="STRING" id="7398.A0A1A9ZXH1"/>
<feature type="coiled-coil region" evidence="1">
    <location>
        <begin position="416"/>
        <end position="485"/>
    </location>
</feature>
<feature type="coiled-coil region" evidence="1">
    <location>
        <begin position="519"/>
        <end position="546"/>
    </location>
</feature>
<feature type="coiled-coil region" evidence="1">
    <location>
        <begin position="314"/>
        <end position="348"/>
    </location>
</feature>
<feature type="region of interest" description="Disordered" evidence="2">
    <location>
        <begin position="1"/>
        <end position="58"/>
    </location>
</feature>
<dbReference type="EnsemblMetazoa" id="GPAI028192-RA">
    <property type="protein sequence ID" value="GPAI028192-PA"/>
    <property type="gene ID" value="GPAI028192"/>
</dbReference>
<reference evidence="4" key="2">
    <citation type="submission" date="2020-05" db="UniProtKB">
        <authorList>
            <consortium name="EnsemblMetazoa"/>
        </authorList>
    </citation>
    <scope>IDENTIFICATION</scope>
    <source>
        <strain evidence="4">IAEA</strain>
    </source>
</reference>
<dbReference type="VEuPathDB" id="VectorBase:GPAI028192"/>
<evidence type="ECO:0000256" key="1">
    <source>
        <dbReference type="SAM" id="Coils"/>
    </source>
</evidence>
<name>A0A1A9ZXH1_GLOPL</name>
<dbReference type="Pfam" id="PF13870">
    <property type="entry name" value="CCDC113_CCDC96_CC"/>
    <property type="match status" value="1"/>
</dbReference>
<proteinExistence type="predicted"/>
<dbReference type="AlphaFoldDB" id="A0A1A9ZXH1"/>
<keyword evidence="1" id="KW-0175">Coiled coil</keyword>
<dbReference type="InterPro" id="IPR025254">
    <property type="entry name" value="CCDC113/CCDC96_CC"/>
</dbReference>
<sequence length="558" mass="65465">MSVKGDNDDESSTTTLESSTKSISENVEEEEQESKAVLQDLYDSDEEPSDNDDTEIPGYLRQEELVMEPDFFEMLGIIPNLDDISEDGAPELSTVYSSKELEEGEDETLDRGRFVDPITGAPTVHENIGQPEEEEQPEPQQAAPEVVEEEESTEMISDLDLVFMDEEEDVDLLKHADDEEALEIFLEMEVGKEAPHEVAIDWEALLLEEQKREQQITIQFIDELINRVVNLAEFVTPENFLRQNLNKRKIMAEIKEKITDMSTEERVKSFLNRKVVEYYKRKKSFRPLMPDNPKTLMAEKEKYSQSLNRLDFLLDKESKTLNKKNNTVRELESEIKESRAKATQEIEDFEYLVKKTVGRDSRPRLNSIIDNELRKMSRVRKEINEIRFKMLTKQHTEVWLQKKLAEFATPHTAINIKELENMIISVNHELTKLRVRCRADIHDMAHYKEKQKMLTNAIVNQKLALEELEEEKRLCRNRLFEFKSERSRIRTEMQTISFQTCMLGRPILMLDYDETVRIINTKRDEVTKLRMRFHNLQEEVHKIENRCPIDVNAKKDKI</sequence>
<dbReference type="Proteomes" id="UP000092445">
    <property type="component" value="Unassembled WGS sequence"/>
</dbReference>
<evidence type="ECO:0000256" key="2">
    <source>
        <dbReference type="SAM" id="MobiDB-lite"/>
    </source>
</evidence>
<accession>A0A1A9ZXH1</accession>
<feature type="region of interest" description="Disordered" evidence="2">
    <location>
        <begin position="129"/>
        <end position="151"/>
    </location>
</feature>
<reference evidence="5" key="1">
    <citation type="submission" date="2014-03" db="EMBL/GenBank/DDBJ databases">
        <authorList>
            <person name="Aksoy S."/>
            <person name="Warren W."/>
            <person name="Wilson R.K."/>
        </authorList>
    </citation>
    <scope>NUCLEOTIDE SEQUENCE [LARGE SCALE GENOMIC DNA]</scope>
    <source>
        <strain evidence="5">IAEA</strain>
    </source>
</reference>
<evidence type="ECO:0000313" key="5">
    <source>
        <dbReference type="Proteomes" id="UP000092445"/>
    </source>
</evidence>
<keyword evidence="5" id="KW-1185">Reference proteome</keyword>
<protein>
    <submittedName>
        <fullName evidence="4">DUF4201 domain-containing protein</fullName>
    </submittedName>
</protein>
<evidence type="ECO:0000313" key="4">
    <source>
        <dbReference type="EnsemblMetazoa" id="GPAI028192-PA"/>
    </source>
</evidence>
<evidence type="ECO:0000259" key="3">
    <source>
        <dbReference type="Pfam" id="PF13870"/>
    </source>
</evidence>